<dbReference type="Pfam" id="PF26280">
    <property type="entry name" value="Ig_TRAPPC9-Trs120_2nd"/>
    <property type="match status" value="2"/>
</dbReference>
<dbReference type="Pfam" id="PF26282">
    <property type="entry name" value="Ig_TRAPPC9-Trs120_3rd"/>
    <property type="match status" value="1"/>
</dbReference>
<dbReference type="Pfam" id="PF08626">
    <property type="entry name" value="TRAPPC9-Trs120"/>
    <property type="match status" value="1"/>
</dbReference>
<dbReference type="Proteomes" id="UP001412239">
    <property type="component" value="Unassembled WGS sequence"/>
</dbReference>
<dbReference type="Pfam" id="PF26254">
    <property type="entry name" value="Ig_TRAPPC9-Trs120_1st"/>
    <property type="match status" value="1"/>
</dbReference>
<comment type="subcellular location">
    <subcellularLocation>
        <location evidence="1">Golgi apparatus</location>
    </subcellularLocation>
</comment>
<dbReference type="InterPro" id="IPR058564">
    <property type="entry name" value="TPR_TRAPPC9_Trs120"/>
</dbReference>
<dbReference type="Pfam" id="PF26251">
    <property type="entry name" value="TPR_TRAPPC9-Trs120"/>
    <property type="match status" value="1"/>
</dbReference>
<evidence type="ECO:0000256" key="1">
    <source>
        <dbReference type="ARBA" id="ARBA00004555"/>
    </source>
</evidence>
<accession>A0A292Q4H4</accession>
<organism evidence="9 10">
    <name type="scientific">Tuber aestivum</name>
    <name type="common">summer truffle</name>
    <dbReference type="NCBI Taxonomy" id="59557"/>
    <lineage>
        <taxon>Eukaryota</taxon>
        <taxon>Fungi</taxon>
        <taxon>Dikarya</taxon>
        <taxon>Ascomycota</taxon>
        <taxon>Pezizomycotina</taxon>
        <taxon>Pezizomycetes</taxon>
        <taxon>Pezizales</taxon>
        <taxon>Tuberaceae</taxon>
        <taxon>Tuber</taxon>
    </lineage>
</organism>
<feature type="domain" description="Trs120/TRAPPC9 first Ig-like" evidence="6">
    <location>
        <begin position="681"/>
        <end position="880"/>
    </location>
</feature>
<evidence type="ECO:0008006" key="11">
    <source>
        <dbReference type="Google" id="ProtNLM"/>
    </source>
</evidence>
<evidence type="ECO:0000259" key="8">
    <source>
        <dbReference type="Pfam" id="PF26283"/>
    </source>
</evidence>
<dbReference type="InterPro" id="IPR058567">
    <property type="entry name" value="Ig_TRAPPC9_Trs120_3rd"/>
</dbReference>
<dbReference type="InterPro" id="IPR058563">
    <property type="entry name" value="Trs120_TRAPPC9_N"/>
</dbReference>
<proteinExistence type="predicted"/>
<name>A0A292Q4H4_9PEZI</name>
<feature type="domain" description="Trs120/TRAPPC9 third Ig-like" evidence="7">
    <location>
        <begin position="1054"/>
        <end position="1252"/>
    </location>
</feature>
<dbReference type="EMBL" id="LN890960">
    <property type="protein sequence ID" value="CUS14344.1"/>
    <property type="molecule type" value="Genomic_DNA"/>
</dbReference>
<feature type="domain" description="Trs120/TRAPPC9 fourth Ig-like" evidence="8">
    <location>
        <begin position="1258"/>
        <end position="1412"/>
    </location>
</feature>
<gene>
    <name evidence="9" type="ORF">GSTUAT00001634001</name>
</gene>
<evidence type="ECO:0000256" key="3">
    <source>
        <dbReference type="SAM" id="MobiDB-lite"/>
    </source>
</evidence>
<evidence type="ECO:0000313" key="10">
    <source>
        <dbReference type="Proteomes" id="UP001412239"/>
    </source>
</evidence>
<keyword evidence="10" id="KW-1185">Reference proteome</keyword>
<reference evidence="9" key="1">
    <citation type="submission" date="2015-10" db="EMBL/GenBank/DDBJ databases">
        <authorList>
            <person name="Regsiter A."/>
            <person name="william w."/>
        </authorList>
    </citation>
    <scope>NUCLEOTIDE SEQUENCE</scope>
    <source>
        <strain evidence="9">Montdore</strain>
    </source>
</reference>
<evidence type="ECO:0000259" key="4">
    <source>
        <dbReference type="Pfam" id="PF08626"/>
    </source>
</evidence>
<feature type="region of interest" description="Disordered" evidence="3">
    <location>
        <begin position="842"/>
        <end position="867"/>
    </location>
</feature>
<feature type="region of interest" description="Disordered" evidence="3">
    <location>
        <begin position="338"/>
        <end position="361"/>
    </location>
</feature>
<evidence type="ECO:0000313" key="9">
    <source>
        <dbReference type="EMBL" id="CUS14344.1"/>
    </source>
</evidence>
<evidence type="ECO:0000259" key="7">
    <source>
        <dbReference type="Pfam" id="PF26282"/>
    </source>
</evidence>
<evidence type="ECO:0000259" key="6">
    <source>
        <dbReference type="Pfam" id="PF26254"/>
    </source>
</evidence>
<dbReference type="PANTHER" id="PTHR21512:SF5">
    <property type="entry name" value="TRAFFICKING PROTEIN PARTICLE COMPLEX SUBUNIT 9"/>
    <property type="match status" value="1"/>
</dbReference>
<dbReference type="InterPro" id="IPR058568">
    <property type="entry name" value="Ig_TRAPPC9_Trs120_4th"/>
</dbReference>
<dbReference type="GO" id="GO:0005802">
    <property type="term" value="C:trans-Golgi network"/>
    <property type="evidence" value="ECO:0007669"/>
    <property type="project" value="TreeGrafter"/>
</dbReference>
<dbReference type="PANTHER" id="PTHR21512">
    <property type="entry name" value="TRAFFICKING PROTEIN PARTICLE COMPLEX SUBUNIT 9"/>
    <property type="match status" value="1"/>
</dbReference>
<keyword evidence="2" id="KW-0333">Golgi apparatus</keyword>
<evidence type="ECO:0000259" key="5">
    <source>
        <dbReference type="Pfam" id="PF26251"/>
    </source>
</evidence>
<dbReference type="InterPro" id="IPR013935">
    <property type="entry name" value="Trs120_TRAPPC9"/>
</dbReference>
<feature type="domain" description="Trs120/TRAPPC9 N-terminal" evidence="4">
    <location>
        <begin position="6"/>
        <end position="327"/>
    </location>
</feature>
<feature type="compositionally biased region" description="Polar residues" evidence="3">
    <location>
        <begin position="338"/>
        <end position="353"/>
    </location>
</feature>
<protein>
    <recommendedName>
        <fullName evidence="11">Hypercellular protein HypA</fullName>
    </recommendedName>
</protein>
<dbReference type="InterPro" id="IPR058565">
    <property type="entry name" value="Ig_TRAPPC9_Trs120_1st"/>
</dbReference>
<feature type="domain" description="Trs120/TRAPPC9 TPR region" evidence="5">
    <location>
        <begin position="371"/>
        <end position="667"/>
    </location>
</feature>
<evidence type="ECO:0000256" key="2">
    <source>
        <dbReference type="ARBA" id="ARBA00023034"/>
    </source>
</evidence>
<sequence length="1546" mass="168092">MSLDTLSYAAPSRIKALILPLGRIKRSRFSSFVTRLQSSNIVRLGDVTPDSTPNPTLFSPQGFPSGQLIYDLTISFDKEHEYLESFEPHRRTYLIIAVADHTESNDLEALSQQLGELKFLYPRALYHICLVFDSPPVLPNPKESPGSEGYSEERLVFIPVPVKRESRSPSMRTIMCDITSILLSELSGLARAIQAFPTIDSPLSSENQAASALGAWDHRMSMPVGLGTNLSVAGNTGVASKRVTMTGFGSASVSERARNKGKGRVNVVIASLYLLAGRIPDALKEFVEGGNVAKSNNDHLWHGKALEGIGICLAILVHLKVDFQMPLIPYPTVEVTKATKSSQSNSKPVTTSPDPGGATDAALSASPAKINELLGELLETVLNLYTRSANFAGESIPQICFSETIIRFSKLRATTCITGGLNDESLDHIIFGKPLPTGKNLKIIPYRAEISSLVMRGYPFPLESLTVLDATRVLSGIASVLGVVGSRRRKALVTRELVKILIPGLIQARVVGAAEVGVHPAAGLSAVSGGALGGSPLDLGEGDAESGVMELLEDLCRAYGVFPGKKDNDKSSGTAEGKESGDEGITSSLATAEVIAEQEIRAFGWPALKIHVLRNCTALCEALPDFHGVLRFTTQLLRTADADLTKEEQIRLSTTISRTIGAARKLGLPNVEADYWDQFLLRDVEVVENSMWRPPISHSKNELIGADSDTPPSAPIEVDKNPFIYNPFLKKAEAAIAEPVLVKGEAAEFRVTLQNPFEFDIEVESVTLDATGVGLDVQKVGVVINPYRTCQVAVHATPQESGSIKVTGCRIKVFGCGTRGFPIFTDGLDNRERDTKRKRYGLRAADSRPERPVSTVSGRLSKPPPQLHPIPKNLDLTVVEPQPLLVVKSTSLSQSALMVLEGERRIFNITFKNLSGTDVDLLVFSFRDSTTGRIQQALAEKGNSQAEMYELELMLAKKRAFVWHRENKEIQGTSGASNGGDGEEFVNRAGERVVFVPAHGVATFEVEVLGKPGLTHGSVQADYGHLGIPRNEVADKFYTRQVIFPVTVTVNASIELARVDFVPFSTDLQFDSFNNTRMNGVEGLKDDREGVGQKGQFKELFRRMGLKDDPGQYCLMLLDLRNAWPHALKIRMNVRDPSSKNAGDPEYGWEDSFYAEDVLQAGHTSRVILPIKRIFLQNPSQPIPSLSANQRQFVVSTAKISVEQERQSRESFWYRGEVLDCVRGRWEELATGRSGDIELRGIRLSPRMVETIRIEDIGIDVSVRQVEEQVRKIGPAKYLVVTDNFLTLVTTLTNRTARAVTPLLRLLPALRNQGANSGAAMDLTRRLAFNGLLQQSLRPLEPGEVRVVETGFVVLCKGEFEVSASIEEVKRGSGGGRDGAGGGGYEGILGPDGIPIDVVAKMIGRKTWVSREIGSITLVILQRPNLNTVDLDTGAGKDLVGGLGLRYGDQFTEIGIPGALLQDVSGGIGREGCRGVEFLRVALEDESVFALGVAGCSCRRGFGLDEVKAYVVVLALQVIEVLEKSCVAVRVNLDNTVVAFLLGVFV</sequence>
<dbReference type="Pfam" id="PF26283">
    <property type="entry name" value="Ig_TRAPPC9-Trs120_4th"/>
    <property type="match status" value="1"/>
</dbReference>